<protein>
    <submittedName>
        <fullName evidence="2">Uncharacterized protein</fullName>
    </submittedName>
</protein>
<gene>
    <name evidence="2" type="ORF">E2C01_051937</name>
</gene>
<feature type="compositionally biased region" description="Polar residues" evidence="1">
    <location>
        <begin position="1"/>
        <end position="12"/>
    </location>
</feature>
<reference evidence="2 3" key="1">
    <citation type="submission" date="2019-05" db="EMBL/GenBank/DDBJ databases">
        <title>Another draft genome of Portunus trituberculatus and its Hox gene families provides insights of decapod evolution.</title>
        <authorList>
            <person name="Jeong J.-H."/>
            <person name="Song I."/>
            <person name="Kim S."/>
            <person name="Choi T."/>
            <person name="Kim D."/>
            <person name="Ryu S."/>
            <person name="Kim W."/>
        </authorList>
    </citation>
    <scope>NUCLEOTIDE SEQUENCE [LARGE SCALE GENOMIC DNA]</scope>
    <source>
        <tissue evidence="2">Muscle</tissue>
    </source>
</reference>
<evidence type="ECO:0000256" key="1">
    <source>
        <dbReference type="SAM" id="MobiDB-lite"/>
    </source>
</evidence>
<sequence>MPASIGQSPQASSHRKRAGTNGRALRHEEAGTRVTNSGIMSCRSPFASGCTSEGEVRGSAGEVNTDALSCCPLLSLLSNAKVPVAVVSSSTEELRWPPYGSLAPYLHIHPPPR</sequence>
<comment type="caution">
    <text evidence="2">The sequence shown here is derived from an EMBL/GenBank/DDBJ whole genome shotgun (WGS) entry which is preliminary data.</text>
</comment>
<evidence type="ECO:0000313" key="3">
    <source>
        <dbReference type="Proteomes" id="UP000324222"/>
    </source>
</evidence>
<feature type="region of interest" description="Disordered" evidence="1">
    <location>
        <begin position="1"/>
        <end position="38"/>
    </location>
</feature>
<accession>A0A5B7GKM5</accession>
<dbReference type="Proteomes" id="UP000324222">
    <property type="component" value="Unassembled WGS sequence"/>
</dbReference>
<dbReference type="EMBL" id="VSRR010015211">
    <property type="protein sequence ID" value="MPC57945.1"/>
    <property type="molecule type" value="Genomic_DNA"/>
</dbReference>
<evidence type="ECO:0000313" key="2">
    <source>
        <dbReference type="EMBL" id="MPC57945.1"/>
    </source>
</evidence>
<proteinExistence type="predicted"/>
<keyword evidence="3" id="KW-1185">Reference proteome</keyword>
<dbReference type="AlphaFoldDB" id="A0A5B7GKM5"/>
<name>A0A5B7GKM5_PORTR</name>
<organism evidence="2 3">
    <name type="scientific">Portunus trituberculatus</name>
    <name type="common">Swimming crab</name>
    <name type="synonym">Neptunus trituberculatus</name>
    <dbReference type="NCBI Taxonomy" id="210409"/>
    <lineage>
        <taxon>Eukaryota</taxon>
        <taxon>Metazoa</taxon>
        <taxon>Ecdysozoa</taxon>
        <taxon>Arthropoda</taxon>
        <taxon>Crustacea</taxon>
        <taxon>Multicrustacea</taxon>
        <taxon>Malacostraca</taxon>
        <taxon>Eumalacostraca</taxon>
        <taxon>Eucarida</taxon>
        <taxon>Decapoda</taxon>
        <taxon>Pleocyemata</taxon>
        <taxon>Brachyura</taxon>
        <taxon>Eubrachyura</taxon>
        <taxon>Portunoidea</taxon>
        <taxon>Portunidae</taxon>
        <taxon>Portuninae</taxon>
        <taxon>Portunus</taxon>
    </lineage>
</organism>